<evidence type="ECO:0000256" key="1">
    <source>
        <dbReference type="SAM" id="Phobius"/>
    </source>
</evidence>
<accession>A0A2S6A0I1</accession>
<evidence type="ECO:0000313" key="2">
    <source>
        <dbReference type="EMBL" id="PPJ24506.1"/>
    </source>
</evidence>
<keyword evidence="1" id="KW-1133">Transmembrane helix</keyword>
<gene>
    <name evidence="2" type="ORF">C5F51_25450</name>
</gene>
<evidence type="ECO:0008006" key="4">
    <source>
        <dbReference type="Google" id="ProtNLM"/>
    </source>
</evidence>
<organism evidence="2 3">
    <name type="scientific">Nocardia nova</name>
    <dbReference type="NCBI Taxonomy" id="37330"/>
    <lineage>
        <taxon>Bacteria</taxon>
        <taxon>Bacillati</taxon>
        <taxon>Actinomycetota</taxon>
        <taxon>Actinomycetes</taxon>
        <taxon>Mycobacteriales</taxon>
        <taxon>Nocardiaceae</taxon>
        <taxon>Nocardia</taxon>
    </lineage>
</organism>
<feature type="transmembrane region" description="Helical" evidence="1">
    <location>
        <begin position="138"/>
        <end position="158"/>
    </location>
</feature>
<comment type="caution">
    <text evidence="2">The sequence shown here is derived from an EMBL/GenBank/DDBJ whole genome shotgun (WGS) entry which is preliminary data.</text>
</comment>
<feature type="transmembrane region" description="Helical" evidence="1">
    <location>
        <begin position="25"/>
        <end position="42"/>
    </location>
</feature>
<reference evidence="2 3" key="1">
    <citation type="submission" date="2018-02" db="EMBL/GenBank/DDBJ databases">
        <title>8 Nocardia nova and 1 Nocardia cyriacigeorgica strain used for evolution to TMP-SMX.</title>
        <authorList>
            <person name="Mehta H."/>
            <person name="Weng J."/>
            <person name="Shamoo Y."/>
        </authorList>
    </citation>
    <scope>NUCLEOTIDE SEQUENCE [LARGE SCALE GENOMIC DNA]</scope>
    <source>
        <strain evidence="2 3">BAA2227</strain>
    </source>
</reference>
<dbReference type="RefSeq" id="WP_064907239.1">
    <property type="nucleotide sequence ID" value="NZ_JADLQW010000009.1"/>
</dbReference>
<dbReference type="EMBL" id="PSZD01000019">
    <property type="protein sequence ID" value="PPJ24506.1"/>
    <property type="molecule type" value="Genomic_DNA"/>
</dbReference>
<dbReference type="AlphaFoldDB" id="A0A2S6A0I1"/>
<keyword evidence="3" id="KW-1185">Reference proteome</keyword>
<evidence type="ECO:0000313" key="3">
    <source>
        <dbReference type="Proteomes" id="UP000238356"/>
    </source>
</evidence>
<sequence length="172" mass="18205">MNPATLPAEPGIRTRPEDVRTACQLWWAVVALGVLRLILGAVDRLGNRRQVAQDFYDQLHGERPDFSVAQMELVVSILEVLVLTYGLAVGIGAVAVVYQLGRGRLWARTVADVATVVLVLGAIGSMFGLGAVAGGPAVLIGAAAILQAVLACGAVFLCRRKESEAFFRANGH</sequence>
<keyword evidence="1" id="KW-0472">Membrane</keyword>
<protein>
    <recommendedName>
        <fullName evidence="4">DoxX family protein</fullName>
    </recommendedName>
</protein>
<proteinExistence type="predicted"/>
<dbReference type="Proteomes" id="UP000238356">
    <property type="component" value="Unassembled WGS sequence"/>
</dbReference>
<feature type="transmembrane region" description="Helical" evidence="1">
    <location>
        <begin position="110"/>
        <end position="132"/>
    </location>
</feature>
<name>A0A2S6A0I1_9NOCA</name>
<keyword evidence="1" id="KW-0812">Transmembrane</keyword>
<feature type="transmembrane region" description="Helical" evidence="1">
    <location>
        <begin position="73"/>
        <end position="98"/>
    </location>
</feature>